<reference evidence="1 2" key="1">
    <citation type="journal article" date="2019" name="Commun. Biol.">
        <title>The bagworm genome reveals a unique fibroin gene that provides high tensile strength.</title>
        <authorList>
            <person name="Kono N."/>
            <person name="Nakamura H."/>
            <person name="Ohtoshi R."/>
            <person name="Tomita M."/>
            <person name="Numata K."/>
            <person name="Arakawa K."/>
        </authorList>
    </citation>
    <scope>NUCLEOTIDE SEQUENCE [LARGE SCALE GENOMIC DNA]</scope>
</reference>
<organism evidence="1 2">
    <name type="scientific">Eumeta variegata</name>
    <name type="common">Bagworm moth</name>
    <name type="synonym">Eumeta japonica</name>
    <dbReference type="NCBI Taxonomy" id="151549"/>
    <lineage>
        <taxon>Eukaryota</taxon>
        <taxon>Metazoa</taxon>
        <taxon>Ecdysozoa</taxon>
        <taxon>Arthropoda</taxon>
        <taxon>Hexapoda</taxon>
        <taxon>Insecta</taxon>
        <taxon>Pterygota</taxon>
        <taxon>Neoptera</taxon>
        <taxon>Endopterygota</taxon>
        <taxon>Lepidoptera</taxon>
        <taxon>Glossata</taxon>
        <taxon>Ditrysia</taxon>
        <taxon>Tineoidea</taxon>
        <taxon>Psychidae</taxon>
        <taxon>Oiketicinae</taxon>
        <taxon>Eumeta</taxon>
    </lineage>
</organism>
<name>A0A4C1WB50_EUMVA</name>
<dbReference type="EMBL" id="BGZK01000508">
    <property type="protein sequence ID" value="GBP47702.1"/>
    <property type="molecule type" value="Genomic_DNA"/>
</dbReference>
<sequence>MPESRVPSMQTSSPEAALTKKMAADYDWFPLSHAKKMIRAASLEELQNRYAEGSTGEIIKCFFPQVEEAYRILRKIEMTSQMAQTLMSHDEFVQYLYRFNLQDSPHWACDLVKRSRRAARSRRTAICSFGSVRR</sequence>
<gene>
    <name evidence="1" type="ORF">EVAR_14232_1</name>
</gene>
<evidence type="ECO:0000313" key="1">
    <source>
        <dbReference type="EMBL" id="GBP47702.1"/>
    </source>
</evidence>
<accession>A0A4C1WB50</accession>
<comment type="caution">
    <text evidence="1">The sequence shown here is derived from an EMBL/GenBank/DDBJ whole genome shotgun (WGS) entry which is preliminary data.</text>
</comment>
<keyword evidence="2" id="KW-1185">Reference proteome</keyword>
<dbReference type="Proteomes" id="UP000299102">
    <property type="component" value="Unassembled WGS sequence"/>
</dbReference>
<evidence type="ECO:0000313" key="2">
    <source>
        <dbReference type="Proteomes" id="UP000299102"/>
    </source>
</evidence>
<dbReference type="AlphaFoldDB" id="A0A4C1WB50"/>
<protein>
    <submittedName>
        <fullName evidence="1">Uncharacterized protein</fullName>
    </submittedName>
</protein>
<dbReference type="OrthoDB" id="411823at2759"/>
<proteinExistence type="predicted"/>